<dbReference type="AlphaFoldDB" id="C3MKE7"/>
<organism evidence="2 3">
    <name type="scientific">Saccharolobus islandicus (strain L.S.2.15 / Lassen #1)</name>
    <name type="common">Sulfolobus islandicus</name>
    <dbReference type="NCBI Taxonomy" id="429572"/>
    <lineage>
        <taxon>Archaea</taxon>
        <taxon>Thermoproteota</taxon>
        <taxon>Thermoprotei</taxon>
        <taxon>Sulfolobales</taxon>
        <taxon>Sulfolobaceae</taxon>
        <taxon>Saccharolobus</taxon>
    </lineage>
</organism>
<sequence length="123" mass="14196">MATKRSILFTVTITLFHIGLLISKHHNYRFSSCPFLAYIPLTSDFIVDTKCRYNLLKILDLIEEAEDGLTVEYISTNLNVSRKSVRIYLNKLESHGLIRRVGDKYKITEEGKKLIENLKLSGF</sequence>
<accession>C3MKE7</accession>
<dbReference type="SUPFAM" id="SSF46785">
    <property type="entry name" value="Winged helix' DNA-binding domain"/>
    <property type="match status" value="1"/>
</dbReference>
<dbReference type="Gene3D" id="1.10.10.10">
    <property type="entry name" value="Winged helix-like DNA-binding domain superfamily/Winged helix DNA-binding domain"/>
    <property type="match status" value="1"/>
</dbReference>
<evidence type="ECO:0000259" key="1">
    <source>
        <dbReference type="Pfam" id="PF14947"/>
    </source>
</evidence>
<feature type="domain" description="ArnR1-like winged helix-turn-helix" evidence="1">
    <location>
        <begin position="57"/>
        <end position="119"/>
    </location>
</feature>
<dbReference type="GeneID" id="7806634"/>
<protein>
    <recommendedName>
        <fullName evidence="1">ArnR1-like winged helix-turn-helix domain-containing protein</fullName>
    </recommendedName>
</protein>
<name>C3MKE7_SACI2</name>
<dbReference type="KEGG" id="sis:LS215_2336"/>
<dbReference type="Pfam" id="PF14947">
    <property type="entry name" value="HTH_45"/>
    <property type="match status" value="1"/>
</dbReference>
<dbReference type="RefSeq" id="WP_012714246.1">
    <property type="nucleotide sequence ID" value="NC_012589.1"/>
</dbReference>
<evidence type="ECO:0000313" key="3">
    <source>
        <dbReference type="Proteomes" id="UP000001747"/>
    </source>
</evidence>
<dbReference type="Proteomes" id="UP000001747">
    <property type="component" value="Chromosome"/>
</dbReference>
<dbReference type="HOGENOM" id="CLU_2010190_0_0_2"/>
<dbReference type="EMBL" id="CP001399">
    <property type="protein sequence ID" value="ACP36318.1"/>
    <property type="molecule type" value="Genomic_DNA"/>
</dbReference>
<proteinExistence type="predicted"/>
<dbReference type="OrthoDB" id="42506at2157"/>
<reference evidence="2 3" key="1">
    <citation type="journal article" date="2009" name="Proc. Natl. Acad. Sci. U.S.A.">
        <title>Biogeography of the Sulfolobus islandicus pan-genome.</title>
        <authorList>
            <person name="Reno M.L."/>
            <person name="Held N.L."/>
            <person name="Fields C.J."/>
            <person name="Burke P.V."/>
            <person name="Whitaker R.J."/>
        </authorList>
    </citation>
    <scope>NUCLEOTIDE SEQUENCE [LARGE SCALE GENOMIC DNA]</scope>
    <source>
        <strain evidence="3">L.S.2.15 / Lassen #1</strain>
    </source>
</reference>
<dbReference type="InterPro" id="IPR036388">
    <property type="entry name" value="WH-like_DNA-bd_sf"/>
</dbReference>
<dbReference type="InterPro" id="IPR038723">
    <property type="entry name" value="ArnR1-like_HTH"/>
</dbReference>
<dbReference type="InterPro" id="IPR036390">
    <property type="entry name" value="WH_DNA-bd_sf"/>
</dbReference>
<evidence type="ECO:0000313" key="2">
    <source>
        <dbReference type="EMBL" id="ACP36318.1"/>
    </source>
</evidence>
<gene>
    <name evidence="2" type="ordered locus">LS215_2336</name>
</gene>